<dbReference type="Proteomes" id="UP000814140">
    <property type="component" value="Unassembled WGS sequence"/>
</dbReference>
<evidence type="ECO:0000313" key="1">
    <source>
        <dbReference type="EMBL" id="KAI0054675.1"/>
    </source>
</evidence>
<evidence type="ECO:0000313" key="2">
    <source>
        <dbReference type="Proteomes" id="UP000814140"/>
    </source>
</evidence>
<gene>
    <name evidence="1" type="ORF">BV25DRAFT_1938700</name>
</gene>
<name>A0ACB8SFG3_9AGAM</name>
<sequence length="586" mass="66278">MLEEAEKKVRTAEHKRALDEVRVERAIDGHKQAEVQRQRAEERLAEAEETISLLRAEMWGHDEGEKENKIEQLRYELQREKLEGATRDFYQRQRSHPQPATPSFPPFTSPYKVSTDAEVIEIGSSDDEDPIIGNIPSSSTMKQEMESQQVIRPKGKVLYPPVSHAATRRRTRVSLQLSEPSQSLGGIVDDSQDRQRALKRRKLSERVTHDRTLSPVSRIPITSAPIPPLSCPRPQSLLNIPSSLNARVSMLASLAITLPLSQSLLPSSADRYPGFVRRDFIRDRYGCTDHQFSVTITAARNYPRRVPEADRPLLFPLWESNPGMPSTPGQPGTLITNRSDMLGPQPIGMFVRVPEKAVWLYLGDYELKKSAQFLSRTEFKALPEACRSKWAKEILRPQKWECYTSMRARIWLRKNGRIVTDASFEIAHSRRRVLPQEMGLREADVLKALDAGEEKLNVIVCRPVSYDAEFQEDMANHFAIWGGSKAQVETKKPATPIPDSGTSESSALSSAQADETDTIVVDTPATWLPGLLSNSRRKSQSFRTQTQMAYDWFDEESELTDLAEDEDDEDYVESKDGEETSVTDST</sequence>
<reference evidence="1" key="2">
    <citation type="journal article" date="2022" name="New Phytol.">
        <title>Evolutionary transition to the ectomycorrhizal habit in the genomes of a hyperdiverse lineage of mushroom-forming fungi.</title>
        <authorList>
            <person name="Looney B."/>
            <person name="Miyauchi S."/>
            <person name="Morin E."/>
            <person name="Drula E."/>
            <person name="Courty P.E."/>
            <person name="Kohler A."/>
            <person name="Kuo A."/>
            <person name="LaButti K."/>
            <person name="Pangilinan J."/>
            <person name="Lipzen A."/>
            <person name="Riley R."/>
            <person name="Andreopoulos W."/>
            <person name="He G."/>
            <person name="Johnson J."/>
            <person name="Nolan M."/>
            <person name="Tritt A."/>
            <person name="Barry K.W."/>
            <person name="Grigoriev I.V."/>
            <person name="Nagy L.G."/>
            <person name="Hibbett D."/>
            <person name="Henrissat B."/>
            <person name="Matheny P.B."/>
            <person name="Labbe J."/>
            <person name="Martin F.M."/>
        </authorList>
    </citation>
    <scope>NUCLEOTIDE SEQUENCE</scope>
    <source>
        <strain evidence="1">HHB10654</strain>
    </source>
</reference>
<dbReference type="EMBL" id="MU277367">
    <property type="protein sequence ID" value="KAI0054675.1"/>
    <property type="molecule type" value="Genomic_DNA"/>
</dbReference>
<reference evidence="1" key="1">
    <citation type="submission" date="2021-03" db="EMBL/GenBank/DDBJ databases">
        <authorList>
            <consortium name="DOE Joint Genome Institute"/>
            <person name="Ahrendt S."/>
            <person name="Looney B.P."/>
            <person name="Miyauchi S."/>
            <person name="Morin E."/>
            <person name="Drula E."/>
            <person name="Courty P.E."/>
            <person name="Chicoki N."/>
            <person name="Fauchery L."/>
            <person name="Kohler A."/>
            <person name="Kuo A."/>
            <person name="Labutti K."/>
            <person name="Pangilinan J."/>
            <person name="Lipzen A."/>
            <person name="Riley R."/>
            <person name="Andreopoulos W."/>
            <person name="He G."/>
            <person name="Johnson J."/>
            <person name="Barry K.W."/>
            <person name="Grigoriev I.V."/>
            <person name="Nagy L."/>
            <person name="Hibbett D."/>
            <person name="Henrissat B."/>
            <person name="Matheny P.B."/>
            <person name="Labbe J."/>
            <person name="Martin F."/>
        </authorList>
    </citation>
    <scope>NUCLEOTIDE SEQUENCE</scope>
    <source>
        <strain evidence="1">HHB10654</strain>
    </source>
</reference>
<accession>A0ACB8SFG3</accession>
<comment type="caution">
    <text evidence="1">The sequence shown here is derived from an EMBL/GenBank/DDBJ whole genome shotgun (WGS) entry which is preliminary data.</text>
</comment>
<organism evidence="1 2">
    <name type="scientific">Artomyces pyxidatus</name>
    <dbReference type="NCBI Taxonomy" id="48021"/>
    <lineage>
        <taxon>Eukaryota</taxon>
        <taxon>Fungi</taxon>
        <taxon>Dikarya</taxon>
        <taxon>Basidiomycota</taxon>
        <taxon>Agaricomycotina</taxon>
        <taxon>Agaricomycetes</taxon>
        <taxon>Russulales</taxon>
        <taxon>Auriscalpiaceae</taxon>
        <taxon>Artomyces</taxon>
    </lineage>
</organism>
<protein>
    <submittedName>
        <fullName evidence="1">Uncharacterized protein</fullName>
    </submittedName>
</protein>
<proteinExistence type="predicted"/>
<keyword evidence="2" id="KW-1185">Reference proteome</keyword>